<comment type="caution">
    <text evidence="1">The sequence shown here is derived from an EMBL/GenBank/DDBJ whole genome shotgun (WGS) entry which is preliminary data.</text>
</comment>
<keyword evidence="2" id="KW-1185">Reference proteome</keyword>
<protein>
    <submittedName>
        <fullName evidence="1">Uncharacterized protein</fullName>
    </submittedName>
</protein>
<dbReference type="EMBL" id="CM023471">
    <property type="protein sequence ID" value="KAH7966532.1"/>
    <property type="molecule type" value="Genomic_DNA"/>
</dbReference>
<accession>A0ACB8DEY7</accession>
<evidence type="ECO:0000313" key="1">
    <source>
        <dbReference type="EMBL" id="KAH7966532.1"/>
    </source>
</evidence>
<organism evidence="1 2">
    <name type="scientific">Dermacentor silvarum</name>
    <name type="common">Tick</name>
    <dbReference type="NCBI Taxonomy" id="543639"/>
    <lineage>
        <taxon>Eukaryota</taxon>
        <taxon>Metazoa</taxon>
        <taxon>Ecdysozoa</taxon>
        <taxon>Arthropoda</taxon>
        <taxon>Chelicerata</taxon>
        <taxon>Arachnida</taxon>
        <taxon>Acari</taxon>
        <taxon>Parasitiformes</taxon>
        <taxon>Ixodida</taxon>
        <taxon>Ixodoidea</taxon>
        <taxon>Ixodidae</taxon>
        <taxon>Rhipicephalinae</taxon>
        <taxon>Dermacentor</taxon>
    </lineage>
</organism>
<sequence length="1153" mass="123306">MAIPMCSVHALKNQHICSSLLRTLGVALYSALIPEYKTVCSGMCRARDTQAGLTVTMSSSAQAVDQATLDSIARNRNRLLRLADNIKVRKKPGSKRGAVDLRLDPGYTNIEHLVFGTYRPRTSMPAAGNADAPLPQPSQSQPTAVAPPHLPQEQVSVLLSTPPPTRCECSAHSPRRRVPPFGEQQGAASDDACPAAADHRASRTERPPAAGHAWPALGSSTGGARQDAPAATAASSDASHTHGDMSRVLPQQPAAAGCVDAGRRNNSKRVARSGSLQARATSYCRQELETKPPLSSALPSSHPQGKADEAKVIQVDLQAASRPKLREPPVVYSLHPTSGDFASRELRVVSTSGVSQPSAIPKPRTRKMPVGSGGGQQEDVRSHVVVDARARRVPPQQQPIVIAPATRRQPPPRSHSINSRDVNVQPPSSSSVFRKAASVSEKMPVKPVTIPVIRNSSIHRWSTGPKASQMTLPRTRPKASEERAKPTKNGVKFAEPLQECRNTVSSPVRVSTVLLNGTKGCDGRVTSGANGPARDSTVSAVTVEPPPPCFRPPTLPPKSSQEPVPEIVPKPRQPVVSRRQVPPPPCQNTNLNVERATLLNGSTSAKLPSTACTFSPKPVPRKDVRPADVLPLSPWRGVQTKPPPTSDPVVDALLLANTCISPPGMFKDRDITDQSGCKAPPQLTESTLSRWVGNTSRESARLLNELAMFAESKLPSRLTNEPQSRSGLAIGAAETWFDSLRKDTCEEPVAASLQSPVREVRDSTSHLLPLACGVAARTASSQSNACPGSPSVGRASNGKVMVTMRSHSMEDAAEDVADDVRASPRVRKSNSAAGLARESTPNGSPATYRSPRLMNGACSSPAHAPLYVHQGSPHLQRHQQQQQPLQPQPAGFSPTRSPYRRKSTGQQPVAISSKVWMSDIEERDENSSSSAASRLPAEQFEDLDCTLMQSSQSSSSSSTSSSSTISESNGVSVVVRVTSWDQRSSSAPSLPTVGPQSPTRSSSLSAESRVYAVNGSVTNGYLWMPKSLSECNGLLDCDALLHNKFQMAPAGHALATISALSPIYRRRRSTAPRMAPRLSAIVVAFVAPPTTTPPRCASPDTARKESAPASLRRAKQLEDGPFALCVRRSLRVRCVAGREVLQRQFCPRQWAVR</sequence>
<name>A0ACB8DEY7_DERSI</name>
<reference evidence="1" key="1">
    <citation type="submission" date="2020-05" db="EMBL/GenBank/DDBJ databases">
        <title>Large-scale comparative analyses of tick genomes elucidate their genetic diversity and vector capacities.</title>
        <authorList>
            <person name="Jia N."/>
            <person name="Wang J."/>
            <person name="Shi W."/>
            <person name="Du L."/>
            <person name="Sun Y."/>
            <person name="Zhan W."/>
            <person name="Jiang J."/>
            <person name="Wang Q."/>
            <person name="Zhang B."/>
            <person name="Ji P."/>
            <person name="Sakyi L.B."/>
            <person name="Cui X."/>
            <person name="Yuan T."/>
            <person name="Jiang B."/>
            <person name="Yang W."/>
            <person name="Lam T.T.-Y."/>
            <person name="Chang Q."/>
            <person name="Ding S."/>
            <person name="Wang X."/>
            <person name="Zhu J."/>
            <person name="Ruan X."/>
            <person name="Zhao L."/>
            <person name="Wei J."/>
            <person name="Que T."/>
            <person name="Du C."/>
            <person name="Cheng J."/>
            <person name="Dai P."/>
            <person name="Han X."/>
            <person name="Huang E."/>
            <person name="Gao Y."/>
            <person name="Liu J."/>
            <person name="Shao H."/>
            <person name="Ye R."/>
            <person name="Li L."/>
            <person name="Wei W."/>
            <person name="Wang X."/>
            <person name="Wang C."/>
            <person name="Yang T."/>
            <person name="Huo Q."/>
            <person name="Li W."/>
            <person name="Guo W."/>
            <person name="Chen H."/>
            <person name="Zhou L."/>
            <person name="Ni X."/>
            <person name="Tian J."/>
            <person name="Zhou Y."/>
            <person name="Sheng Y."/>
            <person name="Liu T."/>
            <person name="Pan Y."/>
            <person name="Xia L."/>
            <person name="Li J."/>
            <person name="Zhao F."/>
            <person name="Cao W."/>
        </authorList>
    </citation>
    <scope>NUCLEOTIDE SEQUENCE</scope>
    <source>
        <strain evidence="1">Dsil-2018</strain>
    </source>
</reference>
<proteinExistence type="predicted"/>
<evidence type="ECO:0000313" key="2">
    <source>
        <dbReference type="Proteomes" id="UP000821865"/>
    </source>
</evidence>
<dbReference type="Proteomes" id="UP000821865">
    <property type="component" value="Chromosome 2"/>
</dbReference>
<gene>
    <name evidence="1" type="ORF">HPB49_017351</name>
</gene>